<dbReference type="InterPro" id="IPR025517">
    <property type="entry name" value="DUF4405"/>
</dbReference>
<feature type="transmembrane region" description="Helical" evidence="1">
    <location>
        <begin position="152"/>
        <end position="170"/>
    </location>
</feature>
<dbReference type="InterPro" id="IPR016174">
    <property type="entry name" value="Di-haem_cyt_TM"/>
</dbReference>
<reference evidence="3 4" key="1">
    <citation type="submission" date="2019-08" db="EMBL/GenBank/DDBJ databases">
        <title>Bacillus genomes from the desert of Cuatro Cienegas, Coahuila.</title>
        <authorList>
            <person name="Olmedo-Alvarez G."/>
        </authorList>
    </citation>
    <scope>NUCLEOTIDE SEQUENCE [LARGE SCALE GENOMIC DNA]</scope>
    <source>
        <strain evidence="3 4">CH34_1T</strain>
    </source>
</reference>
<keyword evidence="1" id="KW-1133">Transmembrane helix</keyword>
<organism evidence="3 4">
    <name type="scientific">Rossellomorea vietnamensis</name>
    <dbReference type="NCBI Taxonomy" id="218284"/>
    <lineage>
        <taxon>Bacteria</taxon>
        <taxon>Bacillati</taxon>
        <taxon>Bacillota</taxon>
        <taxon>Bacilli</taxon>
        <taxon>Bacillales</taxon>
        <taxon>Bacillaceae</taxon>
        <taxon>Rossellomorea</taxon>
    </lineage>
</organism>
<evidence type="ECO:0000313" key="3">
    <source>
        <dbReference type="EMBL" id="TYS13516.1"/>
    </source>
</evidence>
<evidence type="ECO:0000256" key="1">
    <source>
        <dbReference type="SAM" id="Phobius"/>
    </source>
</evidence>
<feature type="transmembrane region" description="Helical" evidence="1">
    <location>
        <begin position="110"/>
        <end position="131"/>
    </location>
</feature>
<feature type="transmembrane region" description="Helical" evidence="1">
    <location>
        <begin position="7"/>
        <end position="25"/>
    </location>
</feature>
<dbReference type="GO" id="GO:0016020">
    <property type="term" value="C:membrane"/>
    <property type="evidence" value="ECO:0007669"/>
    <property type="project" value="InterPro"/>
</dbReference>
<comment type="caution">
    <text evidence="3">The sequence shown here is derived from an EMBL/GenBank/DDBJ whole genome shotgun (WGS) entry which is preliminary data.</text>
</comment>
<feature type="transmembrane region" description="Helical" evidence="1">
    <location>
        <begin position="192"/>
        <end position="214"/>
    </location>
</feature>
<feature type="transmembrane region" description="Helical" evidence="1">
    <location>
        <begin position="71"/>
        <end position="90"/>
    </location>
</feature>
<dbReference type="GO" id="GO:0022904">
    <property type="term" value="P:respiratory electron transport chain"/>
    <property type="evidence" value="ECO:0007669"/>
    <property type="project" value="InterPro"/>
</dbReference>
<sequence length="228" mass="26157">MNRNIAIRLVIDLTMTILMLVAMAYHITGNTIHEVVGVCLFLLFIVHNILNRKWYKAIAKGKYNIRRILSITVNLLFLMSIVTIVISSLPISSDLLPFVSVNNDMIWREIHVLTSYWAFILMAVHIGMSWRTIINAVGKMSGITQTSRIRTIILRFIAVMIVVYGVQTSFDREMSSKLTIYNPFGWGTDDSFLRFLIDHLAIMGIYISGTHYVLKFVQRKKVEKTGKK</sequence>
<dbReference type="OrthoDB" id="9779183at2"/>
<keyword evidence="1" id="KW-0472">Membrane</keyword>
<dbReference type="Pfam" id="PF14358">
    <property type="entry name" value="DUF4405"/>
    <property type="match status" value="1"/>
</dbReference>
<dbReference type="Proteomes" id="UP000322267">
    <property type="component" value="Unassembled WGS sequence"/>
</dbReference>
<evidence type="ECO:0000313" key="4">
    <source>
        <dbReference type="Proteomes" id="UP000322267"/>
    </source>
</evidence>
<dbReference type="EMBL" id="VTEI01000019">
    <property type="protein sequence ID" value="TYS13516.1"/>
    <property type="molecule type" value="Genomic_DNA"/>
</dbReference>
<proteinExistence type="predicted"/>
<accession>A0A5D4NJJ5</accession>
<gene>
    <name evidence="3" type="ORF">FZC78_21375</name>
</gene>
<feature type="domain" description="Flavinylation-associated cytochrome" evidence="2">
    <location>
        <begin position="73"/>
        <end position="130"/>
    </location>
</feature>
<dbReference type="SUPFAM" id="SSF81342">
    <property type="entry name" value="Transmembrane di-heme cytochromes"/>
    <property type="match status" value="1"/>
</dbReference>
<keyword evidence="1" id="KW-0812">Transmembrane</keyword>
<dbReference type="AlphaFoldDB" id="A0A5D4NJJ5"/>
<name>A0A5D4NJJ5_9BACI</name>
<feature type="transmembrane region" description="Helical" evidence="1">
    <location>
        <begin position="31"/>
        <end position="50"/>
    </location>
</feature>
<protein>
    <submittedName>
        <fullName evidence="3">DUF4405 domain-containing protein</fullName>
    </submittedName>
</protein>
<evidence type="ECO:0000259" key="2">
    <source>
        <dbReference type="Pfam" id="PF14358"/>
    </source>
</evidence>
<dbReference type="RefSeq" id="WP_148942106.1">
    <property type="nucleotide sequence ID" value="NZ_VTEI01000019.1"/>
</dbReference>